<evidence type="ECO:0000256" key="7">
    <source>
        <dbReference type="SAM" id="Phobius"/>
    </source>
</evidence>
<name>A0AA35TJ67_GEOBA</name>
<feature type="transmembrane region" description="Helical" evidence="7">
    <location>
        <begin position="129"/>
        <end position="151"/>
    </location>
</feature>
<evidence type="ECO:0000256" key="3">
    <source>
        <dbReference type="ARBA" id="ARBA00022989"/>
    </source>
</evidence>
<feature type="compositionally biased region" description="Polar residues" evidence="6">
    <location>
        <begin position="648"/>
        <end position="666"/>
    </location>
</feature>
<feature type="region of interest" description="Disordered" evidence="6">
    <location>
        <begin position="785"/>
        <end position="833"/>
    </location>
</feature>
<dbReference type="PANTHER" id="PTHR13377:SF3">
    <property type="entry name" value="TRANSMEMBRANE PROTEIN 115"/>
    <property type="match status" value="1"/>
</dbReference>
<sequence length="944" mass="102175">MHRLQGVAVQLLQQAQKTTLVAQGLCCLVVFFYLLGFAPRVAENVAVTPAYIMPPNVKVWTLVTATFFERRIVYVVLDVLALIGFSAVLQPFWTAREFAIFSAIVSVSCLVSGVGVSILLYALSQSVSFLFVSYHGMIGLVCGYVVAVKQYHPDSVPFPPPTPPTLRVKHVPLTVATVFLVLSLCGVISYASLWLVLNGISSSWVYLRFFQRNQQGSRGDMSESFSFASFFPEPIQPALARLGGFIYHMLVSVKVCPKIEMTYDVGAPSQINLTLPGTDRVDAQRRNFEGMASCVCEMNQGKTLLRCFPPSEKMIRAAEDGGGSERDCREASSPSSCSSRGSSRSSASLERRVNREADKDRILDKVRVLQQEAVAIKSEISGGRVDANHVKLALEMMLQEHSLLGDTVSTAALALETFNRRSGGHAASTIATCQASLREELKVLAEHLSALEEVFRSGCGLLWSSELRPPQTESIKTNNDRVLPIVVSSSSPAKIDENDSSPHLPDIYLTPSHPVYSSTSHQSPTSESISSMPHSSPPSSLPNLDPFTPDTISTPPTRDHSGVNSGVPATYSGVPTTPVSQPTHKSPQTTLVGGDCGCGSSSTTVLQWLMSSDHQTAESEEEEEEGVDGGGWRREGVRDEFSPAGSESVETGTAVSTLSPPTSSPCADSGIASSHYSSHHHPPPSSRLSSPLPLSVTMSDIEAMKAELAKLREEIRNTSNWSPSLCQEYRLYSAPSSTSLPPPPTFSISNSQPGRASASAGFKERFTACTTSSLAAAAAFDSTPAVPRPFQSLSKSHSRVSRPPLSSSSSLSGHRRLFSSPHAPLHSDQQRTLTKSHPHLVDHSVQTMPVTTPNTHSSTKSWNRTEPVYHHLHSRLPFTTHPSDPLPSYSPHTLPHNFTPHFVVQSSHYPPSFSSSPLSHLPSHSSSIGGQHHTYTTSHLSPWL</sequence>
<feature type="compositionally biased region" description="Low complexity" evidence="6">
    <location>
        <begin position="801"/>
        <end position="812"/>
    </location>
</feature>
<feature type="coiled-coil region" evidence="5">
    <location>
        <begin position="694"/>
        <end position="721"/>
    </location>
</feature>
<keyword evidence="2 7" id="KW-0812">Transmembrane</keyword>
<dbReference type="Gene3D" id="1.20.1540.10">
    <property type="entry name" value="Rhomboid-like"/>
    <property type="match status" value="1"/>
</dbReference>
<proteinExistence type="predicted"/>
<dbReference type="SMART" id="SM01160">
    <property type="entry name" value="DUF1751"/>
    <property type="match status" value="1"/>
</dbReference>
<keyword evidence="5" id="KW-0175">Coiled coil</keyword>
<dbReference type="GO" id="GO:0006890">
    <property type="term" value="P:retrograde vesicle-mediated transport, Golgi to endoplasmic reticulum"/>
    <property type="evidence" value="ECO:0007669"/>
    <property type="project" value="InterPro"/>
</dbReference>
<evidence type="ECO:0000256" key="2">
    <source>
        <dbReference type="ARBA" id="ARBA00022692"/>
    </source>
</evidence>
<accession>A0AA35TJ67</accession>
<evidence type="ECO:0000256" key="6">
    <source>
        <dbReference type="SAM" id="MobiDB-lite"/>
    </source>
</evidence>
<feature type="compositionally biased region" description="Low complexity" evidence="6">
    <location>
        <begin position="331"/>
        <end position="348"/>
    </location>
</feature>
<feature type="compositionally biased region" description="Low complexity" evidence="6">
    <location>
        <begin position="517"/>
        <end position="534"/>
    </location>
</feature>
<gene>
    <name evidence="8" type="ORF">GBAR_LOCUS26940</name>
</gene>
<comment type="subcellular location">
    <subcellularLocation>
        <location evidence="1">Membrane</location>
        <topology evidence="1">Multi-pass membrane protein</topology>
    </subcellularLocation>
</comment>
<dbReference type="GO" id="GO:0016020">
    <property type="term" value="C:membrane"/>
    <property type="evidence" value="ECO:0007669"/>
    <property type="project" value="UniProtKB-SubCell"/>
</dbReference>
<dbReference type="FunFam" id="1.20.1540.10:FF:000004">
    <property type="entry name" value="Transmembrane protein 115"/>
    <property type="match status" value="1"/>
</dbReference>
<keyword evidence="3 7" id="KW-1133">Transmembrane helix</keyword>
<dbReference type="EMBL" id="CASHTH010003755">
    <property type="protein sequence ID" value="CAI8048887.1"/>
    <property type="molecule type" value="Genomic_DNA"/>
</dbReference>
<evidence type="ECO:0000256" key="5">
    <source>
        <dbReference type="SAM" id="Coils"/>
    </source>
</evidence>
<evidence type="ECO:0000256" key="1">
    <source>
        <dbReference type="ARBA" id="ARBA00004141"/>
    </source>
</evidence>
<feature type="compositionally biased region" description="Acidic residues" evidence="6">
    <location>
        <begin position="618"/>
        <end position="627"/>
    </location>
</feature>
<dbReference type="SUPFAM" id="SSF144091">
    <property type="entry name" value="Rhomboid-like"/>
    <property type="match status" value="1"/>
</dbReference>
<dbReference type="InterPro" id="IPR035952">
    <property type="entry name" value="Rhomboid-like_sf"/>
</dbReference>
<feature type="compositionally biased region" description="Low complexity" evidence="6">
    <location>
        <begin position="913"/>
        <end position="927"/>
    </location>
</feature>
<feature type="transmembrane region" description="Helical" evidence="7">
    <location>
        <begin position="171"/>
        <end position="197"/>
    </location>
</feature>
<comment type="caution">
    <text evidence="8">The sequence shown here is derived from an EMBL/GenBank/DDBJ whole genome shotgun (WGS) entry which is preliminary data.</text>
</comment>
<feature type="region of interest" description="Disordered" evidence="6">
    <location>
        <begin position="734"/>
        <end position="757"/>
    </location>
</feature>
<evidence type="ECO:0000313" key="9">
    <source>
        <dbReference type="Proteomes" id="UP001174909"/>
    </source>
</evidence>
<feature type="compositionally biased region" description="Polar residues" evidence="6">
    <location>
        <begin position="573"/>
        <end position="591"/>
    </location>
</feature>
<organism evidence="8 9">
    <name type="scientific">Geodia barretti</name>
    <name type="common">Barrett's horny sponge</name>
    <dbReference type="NCBI Taxonomy" id="519541"/>
    <lineage>
        <taxon>Eukaryota</taxon>
        <taxon>Metazoa</taxon>
        <taxon>Porifera</taxon>
        <taxon>Demospongiae</taxon>
        <taxon>Heteroscleromorpha</taxon>
        <taxon>Tetractinellida</taxon>
        <taxon>Astrophorina</taxon>
        <taxon>Geodiidae</taxon>
        <taxon>Geodia</taxon>
    </lineage>
</organism>
<feature type="transmembrane region" description="Helical" evidence="7">
    <location>
        <begin position="72"/>
        <end position="93"/>
    </location>
</feature>
<feature type="transmembrane region" description="Helical" evidence="7">
    <location>
        <begin position="20"/>
        <end position="38"/>
    </location>
</feature>
<reference evidence="8" key="1">
    <citation type="submission" date="2023-03" db="EMBL/GenBank/DDBJ databases">
        <authorList>
            <person name="Steffen K."/>
            <person name="Cardenas P."/>
        </authorList>
    </citation>
    <scope>NUCLEOTIDE SEQUENCE</scope>
</reference>
<feature type="region of interest" description="Disordered" evidence="6">
    <location>
        <begin position="492"/>
        <end position="592"/>
    </location>
</feature>
<keyword evidence="4 7" id="KW-0472">Membrane</keyword>
<feature type="region of interest" description="Disordered" evidence="6">
    <location>
        <begin position="913"/>
        <end position="944"/>
    </location>
</feature>
<feature type="region of interest" description="Disordered" evidence="6">
    <location>
        <begin position="318"/>
        <end position="353"/>
    </location>
</feature>
<feature type="region of interest" description="Disordered" evidence="6">
    <location>
        <begin position="612"/>
        <end position="693"/>
    </location>
</feature>
<dbReference type="InterPro" id="IPR013861">
    <property type="entry name" value="TMEM115/Pdh1/Rbl19"/>
</dbReference>
<dbReference type="Proteomes" id="UP001174909">
    <property type="component" value="Unassembled WGS sequence"/>
</dbReference>
<feature type="compositionally biased region" description="Polar residues" evidence="6">
    <location>
        <begin position="933"/>
        <end position="944"/>
    </location>
</feature>
<dbReference type="Pfam" id="PF08551">
    <property type="entry name" value="DUF1751"/>
    <property type="match status" value="1"/>
</dbReference>
<evidence type="ECO:0000256" key="4">
    <source>
        <dbReference type="ARBA" id="ARBA00023136"/>
    </source>
</evidence>
<feature type="compositionally biased region" description="Basic and acidic residues" evidence="6">
    <location>
        <begin position="318"/>
        <end position="330"/>
    </location>
</feature>
<evidence type="ECO:0000313" key="8">
    <source>
        <dbReference type="EMBL" id="CAI8048887.1"/>
    </source>
</evidence>
<keyword evidence="9" id="KW-1185">Reference proteome</keyword>
<dbReference type="PANTHER" id="PTHR13377">
    <property type="entry name" value="PLACENTAL PROTEIN 6"/>
    <property type="match status" value="1"/>
</dbReference>
<protein>
    <submittedName>
        <fullName evidence="8">Transmembrane protein 115</fullName>
    </submittedName>
</protein>
<dbReference type="GO" id="GO:0005794">
    <property type="term" value="C:Golgi apparatus"/>
    <property type="evidence" value="ECO:0007669"/>
    <property type="project" value="TreeGrafter"/>
</dbReference>
<dbReference type="AlphaFoldDB" id="A0AA35TJ67"/>
<feature type="transmembrane region" description="Helical" evidence="7">
    <location>
        <begin position="99"/>
        <end position="122"/>
    </location>
</feature>
<feature type="compositionally biased region" description="Basic and acidic residues" evidence="6">
    <location>
        <begin position="631"/>
        <end position="641"/>
    </location>
</feature>